<protein>
    <submittedName>
        <fullName evidence="1">Uncharacterized protein</fullName>
    </submittedName>
</protein>
<evidence type="ECO:0000313" key="2">
    <source>
        <dbReference type="Proteomes" id="UP001377160"/>
    </source>
</evidence>
<accession>A0ABU9FSN7</accession>
<dbReference type="EMBL" id="JBANDX010000005">
    <property type="protein sequence ID" value="MEL0608489.1"/>
    <property type="molecule type" value="Genomic_DNA"/>
</dbReference>
<reference evidence="1 2" key="1">
    <citation type="submission" date="2024-02" db="EMBL/GenBank/DDBJ databases">
        <title>Bacteria isolated from the canopy kelp, Nereocystis luetkeana.</title>
        <authorList>
            <person name="Pfister C.A."/>
            <person name="Younker I.T."/>
            <person name="Light S.H."/>
        </authorList>
    </citation>
    <scope>NUCLEOTIDE SEQUENCE [LARGE SCALE GENOMIC DNA]</scope>
    <source>
        <strain evidence="1 2">TI.1.15</strain>
    </source>
</reference>
<comment type="caution">
    <text evidence="1">The sequence shown here is derived from an EMBL/GenBank/DDBJ whole genome shotgun (WGS) entry which is preliminary data.</text>
</comment>
<organism evidence="1 2">
    <name type="scientific">Vibrio echinoideorum</name>
    <dbReference type="NCBI Taxonomy" id="2100116"/>
    <lineage>
        <taxon>Bacteria</taxon>
        <taxon>Pseudomonadati</taxon>
        <taxon>Pseudomonadota</taxon>
        <taxon>Gammaproteobacteria</taxon>
        <taxon>Vibrionales</taxon>
        <taxon>Vibrionaceae</taxon>
        <taxon>Vibrio</taxon>
    </lineage>
</organism>
<proteinExistence type="predicted"/>
<sequence>MLRLIKKIIKSRRTQSQNVGDNSTALQVGDNAQITLYEVNNDSLDFQQELSIASLIGHWDEKNKGDISIIEFLANEDYSSWIKKIRAIEGGKNNLLNHNSGIWSFKDRLKTWNSVACRLFDDHLIKFKDISINTLGEIDPKFELEPEERYAAAIHGKIFPHSSSIRKGISEGLAIISTHNAELINCSNKFGDFIAREVIREIFTNSNWKLWASTQDVQPILAEAAPDEFLDSIEIAVVHHDKPFDILFSQEGVGGITGTNYMTGLLWALERLAWSPDYLTRCIVLLGEMDSHDPGGNWTNRPKNSIVDILLPWLPHTTANFDRRYTSLKALEREFPETAWKVSLNLLPSSHGTTSGTNTPEWRAFIPEDFKKEVTQKEYLEQVVEYSNYVVTLSKKDNSRLLKIIQYLDHLHDEAFDAAVKALLDYSSLTSSPEDRYIFWIEILNFTNKHKKYSDADWSLSSEKIDRLNPILTNLKPEDKLFLYRRLFSHSTIDLFEDKGNWREQEEIIIKERDKAVSELFTEGGYESIYQFSQAVESSDIVGNSFGKIVELDKKLLKEYLKSDDLKTKQYISGYIWTRNYVTNGQFIENIKLTSWDSIDSFKLLLLLPFNPKTWDKVDDMLGQEFEYLYWSNVNVKSYHCDDKDDLYRGIDFLLKYDRPLASIHCLYPLLREKKTLRLEPTVKALLGAVNTKESPTNMDSYEIGEIIKFLQVSEELADDDRFRIEWAYLPLISRGHDQSSSPQYLDRRLTKEPGFFCEIIRLTYRSDTADPEAVVSKSQRNIARNASELLDKWGKVPGYHDDGSFDPIEFESWLSSVVKISKESGHLRPALRIIGKKLINSPKGDDGTWIHITLAEFLNRREFDYVRDAYKIAVYNSRGVHTIDPEAKPEIKLAEIYQSKSEDMELLGYQRFARTLREISEHYSFEAQGIIKREGKLII</sequence>
<keyword evidence="2" id="KW-1185">Reference proteome</keyword>
<dbReference type="RefSeq" id="WP_341634928.1">
    <property type="nucleotide sequence ID" value="NZ_JBANDX010000005.1"/>
</dbReference>
<gene>
    <name evidence="1" type="ORF">V8Z71_09230</name>
</gene>
<dbReference type="Proteomes" id="UP001377160">
    <property type="component" value="Unassembled WGS sequence"/>
</dbReference>
<evidence type="ECO:0000313" key="1">
    <source>
        <dbReference type="EMBL" id="MEL0608489.1"/>
    </source>
</evidence>
<name>A0ABU9FSN7_9VIBR</name>